<evidence type="ECO:0000313" key="8">
    <source>
        <dbReference type="Proteomes" id="UP000249873"/>
    </source>
</evidence>
<keyword evidence="2" id="KW-0813">Transport</keyword>
<evidence type="ECO:0000256" key="3">
    <source>
        <dbReference type="ARBA" id="ARBA00022692"/>
    </source>
</evidence>
<proteinExistence type="predicted"/>
<protein>
    <submittedName>
        <fullName evidence="7">MFS transporter</fullName>
    </submittedName>
</protein>
<comment type="subcellular location">
    <subcellularLocation>
        <location evidence="1">Membrane</location>
        <topology evidence="1">Multi-pass membrane protein</topology>
    </subcellularLocation>
</comment>
<evidence type="ECO:0000256" key="2">
    <source>
        <dbReference type="ARBA" id="ARBA00022448"/>
    </source>
</evidence>
<dbReference type="Pfam" id="PF07690">
    <property type="entry name" value="MFS_1"/>
    <property type="match status" value="1"/>
</dbReference>
<dbReference type="Proteomes" id="UP000249873">
    <property type="component" value="Chromosome"/>
</dbReference>
<feature type="transmembrane region" description="Helical" evidence="6">
    <location>
        <begin position="51"/>
        <end position="71"/>
    </location>
</feature>
<evidence type="ECO:0000256" key="1">
    <source>
        <dbReference type="ARBA" id="ARBA00004141"/>
    </source>
</evidence>
<feature type="transmembrane region" description="Helical" evidence="6">
    <location>
        <begin position="319"/>
        <end position="338"/>
    </location>
</feature>
<dbReference type="Gene3D" id="1.20.1250.20">
    <property type="entry name" value="MFS general substrate transporter like domains"/>
    <property type="match status" value="1"/>
</dbReference>
<evidence type="ECO:0000256" key="6">
    <source>
        <dbReference type="SAM" id="Phobius"/>
    </source>
</evidence>
<name>A0A2Z4GF05_9BACT</name>
<accession>A0A2Z4GF05</accession>
<dbReference type="PANTHER" id="PTHR19432">
    <property type="entry name" value="SUGAR TRANSPORTER"/>
    <property type="match status" value="1"/>
</dbReference>
<feature type="transmembrane region" description="Helical" evidence="6">
    <location>
        <begin position="411"/>
        <end position="430"/>
    </location>
</feature>
<feature type="transmembrane region" description="Helical" evidence="6">
    <location>
        <begin position="83"/>
        <end position="99"/>
    </location>
</feature>
<keyword evidence="3 6" id="KW-0812">Transmembrane</keyword>
<keyword evidence="8" id="KW-1185">Reference proteome</keyword>
<dbReference type="InterPro" id="IPR011701">
    <property type="entry name" value="MFS"/>
</dbReference>
<gene>
    <name evidence="7" type="ORF">DJ013_17945</name>
</gene>
<dbReference type="OrthoDB" id="7584869at2"/>
<dbReference type="KEGG" id="als:DJ013_17945"/>
<keyword evidence="5 6" id="KW-0472">Membrane</keyword>
<evidence type="ECO:0000256" key="4">
    <source>
        <dbReference type="ARBA" id="ARBA00022989"/>
    </source>
</evidence>
<dbReference type="GO" id="GO:0022857">
    <property type="term" value="F:transmembrane transporter activity"/>
    <property type="evidence" value="ECO:0007669"/>
    <property type="project" value="InterPro"/>
</dbReference>
<dbReference type="SUPFAM" id="SSF103473">
    <property type="entry name" value="MFS general substrate transporter"/>
    <property type="match status" value="1"/>
</dbReference>
<dbReference type="RefSeq" id="WP_111373317.1">
    <property type="nucleotide sequence ID" value="NZ_CP029480.1"/>
</dbReference>
<dbReference type="GO" id="GO:0016020">
    <property type="term" value="C:membrane"/>
    <property type="evidence" value="ECO:0007669"/>
    <property type="project" value="UniProtKB-SubCell"/>
</dbReference>
<feature type="transmembrane region" description="Helical" evidence="6">
    <location>
        <begin position="344"/>
        <end position="365"/>
    </location>
</feature>
<keyword evidence="4 6" id="KW-1133">Transmembrane helix</keyword>
<dbReference type="InterPro" id="IPR036259">
    <property type="entry name" value="MFS_trans_sf"/>
</dbReference>
<dbReference type="EMBL" id="CP029480">
    <property type="protein sequence ID" value="AWV99949.1"/>
    <property type="molecule type" value="Genomic_DNA"/>
</dbReference>
<evidence type="ECO:0000313" key="7">
    <source>
        <dbReference type="EMBL" id="AWV99949.1"/>
    </source>
</evidence>
<feature type="transmembrane region" description="Helical" evidence="6">
    <location>
        <begin position="288"/>
        <end position="312"/>
    </location>
</feature>
<dbReference type="AlphaFoldDB" id="A0A2Z4GF05"/>
<evidence type="ECO:0000256" key="5">
    <source>
        <dbReference type="ARBA" id="ARBA00023136"/>
    </source>
</evidence>
<feature type="transmembrane region" description="Helical" evidence="6">
    <location>
        <begin position="377"/>
        <end position="399"/>
    </location>
</feature>
<sequence length="438" mass="48750">MLKKLKPIIGFREIINMNFGFFGLQYSFGLQQANMSPIYSYLGAEEHNLPFLWLAGPMTGLIVQPIIGALSDKTVSKWGRRRPYFFVGAILCSLMLFVMPFSSTVWMAASVLWILDAANNITQEPYRAFVSDKLNKSQHSLGYLSQSAFTGLGQTLSYLTPSILIFFGMSQASKSESGIPTTTYIAFFLGSVVSIGSILWSLKTTKEIPLTEDEIKKIKAEKGGVAKTFSEIWGAVKTMPLNMKLMIPMMFFSWYAMFIYWQFITLGLSKTFYGTTDPSSVGFRSSELLTGQIGAFYNFIAFLSAFGMAAVAKRLSPKYLHQICLVLAGFSLMVIPFLTEQWQIFIPMIGLGLAWASMMGNPYIILSNVITSNKTGVYMGIFNLFIVIPMLIETFTFPLIYKNLLNRDPQLALMTAGGFLFIGGILVSVIKTNSLAKN</sequence>
<organism evidence="7 8">
    <name type="scientific">Arcticibacterium luteifluviistationis</name>
    <dbReference type="NCBI Taxonomy" id="1784714"/>
    <lineage>
        <taxon>Bacteria</taxon>
        <taxon>Pseudomonadati</taxon>
        <taxon>Bacteroidota</taxon>
        <taxon>Cytophagia</taxon>
        <taxon>Cytophagales</taxon>
        <taxon>Leadbetterellaceae</taxon>
        <taxon>Arcticibacterium</taxon>
    </lineage>
</organism>
<reference evidence="7 8" key="1">
    <citation type="submission" date="2018-05" db="EMBL/GenBank/DDBJ databases">
        <title>Complete genome sequence of Arcticibacterium luteifluviistationis SM1504T, a cytophagaceae bacterium isolated from Arctic surface seawater.</title>
        <authorList>
            <person name="Li Y."/>
            <person name="Qin Q.-L."/>
        </authorList>
    </citation>
    <scope>NUCLEOTIDE SEQUENCE [LARGE SCALE GENOMIC DNA]</scope>
    <source>
        <strain evidence="7 8">SM1504</strain>
    </source>
</reference>
<dbReference type="PANTHER" id="PTHR19432:SF35">
    <property type="entry name" value="SOLUTE CARRIER FAMILY 45 MEMBER 3 ISOFORM X1"/>
    <property type="match status" value="1"/>
</dbReference>
<feature type="transmembrane region" description="Helical" evidence="6">
    <location>
        <begin position="245"/>
        <end position="268"/>
    </location>
</feature>
<feature type="transmembrane region" description="Helical" evidence="6">
    <location>
        <begin position="181"/>
        <end position="202"/>
    </location>
</feature>